<name>G0NJJ2_CAEBE</name>
<gene>
    <name evidence="2" type="ORF">CAEBREN_08186</name>
</gene>
<dbReference type="eggNOG" id="ENOG502TGGM">
    <property type="taxonomic scope" value="Eukaryota"/>
</dbReference>
<feature type="compositionally biased region" description="Low complexity" evidence="1">
    <location>
        <begin position="550"/>
        <end position="569"/>
    </location>
</feature>
<dbReference type="FunCoup" id="G0NJJ2">
    <property type="interactions" value="1886"/>
</dbReference>
<evidence type="ECO:0000313" key="2">
    <source>
        <dbReference type="EMBL" id="EGT32606.1"/>
    </source>
</evidence>
<dbReference type="InParanoid" id="G0NJJ2"/>
<reference evidence="3" key="1">
    <citation type="submission" date="2011-07" db="EMBL/GenBank/DDBJ databases">
        <authorList>
            <consortium name="Caenorhabditis brenneri Sequencing and Analysis Consortium"/>
            <person name="Wilson R.K."/>
        </authorList>
    </citation>
    <scope>NUCLEOTIDE SEQUENCE [LARGE SCALE GENOMIC DNA]</scope>
    <source>
        <strain evidence="3">PB2801</strain>
    </source>
</reference>
<dbReference type="Pfam" id="PF24288">
    <property type="entry name" value="DUF7476"/>
    <property type="match status" value="1"/>
</dbReference>
<dbReference type="OrthoDB" id="5789665at2759"/>
<proteinExistence type="predicted"/>
<dbReference type="InterPro" id="IPR055899">
    <property type="entry name" value="DUF7476"/>
</dbReference>
<dbReference type="STRING" id="135651.G0NJJ2"/>
<dbReference type="Proteomes" id="UP000008068">
    <property type="component" value="Unassembled WGS sequence"/>
</dbReference>
<evidence type="ECO:0000313" key="3">
    <source>
        <dbReference type="Proteomes" id="UP000008068"/>
    </source>
</evidence>
<accession>G0NJJ2</accession>
<sequence>MHFYKYGILMDRRSTTFPTKWRIALFDGHVNGHGFIEVPEILFDFTPTPGNSVKVKFKNEFNDVPLVVTKCSEHEWIRDVEVINSKVVIFMIICFTEECLERTFLSENNSYYIVENNDTDFKKVAVPERVFDNAKRCVSPLQKLDEPKVYRAGVLWDPIVLEGVTVNWRYYNDFPLVPVFELYFRDSTLPYLSESMVYGVLEGIVIAINENGALYWTRGIGCAILPSVTQDSLMPALGSVNSVLARRCLPETSFGFPCSYELLPETRNHKWEGIRIVPDEISRCVYIQLTCECVLSKEVNTLAMMIPHIGTVFRGLSGYKNKLRAGENYKIRVEFQKDLNSYHPVVMDVCLEEDEFVQCRVVHISRETKNYYAVLEPGDTVFDSCKHSIDYIKIPFRVMFCAKGIYVEDEQLLTHCFNVRIRRPRKNHDIVSAVHVLSYIESRKDPVFATLNKTVWLRTMVKKEKDDPSRVTELICPRLEQKVLDPSRLSANMPINMLFAVHAQFTLISENIPVFLIRNVAPTIHQLPRVTSQIAASLPPLQSESSFGISSDQSQRSDCSSLSSSSFSRPDVNPNSEFTLPSNPLLPRRVHRSSFNTACESEDEDCSDISLSRESNRSSYQSSDDIVMTESWLASSAASIASDVLDSSLSSFLTVSFDTPLKPLVFETPLKPLVLETPLKPLVVERKKLDFVSHFEPKSAISGFNAARGLGFGSSNYLSSGLTSNQGSGSLANKPPRRTPIKYGYRQLKSPKSHRDVLFDIVYKFLKTRPMFIENEREAMGSWFRPPSGKRMCRFSGFAVGLKQLMFYSEQPSHHISNIQTMETSFGHEYLRFTTKVARPCVPEIDSDVFEIWSCEHLPGYVIVEKKKDLLKLLEPLDPDENESHVYSAVIEPVAGGPMEISILKNFKDTDHIDIFVFWRLVMEFSDDVPMPELVRRKDGHRECHGPSHIPEPPDHTINKFGMWETLHLNSVLAQEKLDLLRSLNDPRVKLVEGPDLKPEIEVRKVHVDLRRKCMFGALRSFLKLLPSLKDHQMFNFVFEEDFVKKIEELQGYDDGLHPTQIRKRSYSLKLGLNYMSEILLRNEVYLRMYEETEFAPLLQEMADCIDLNATYIKQTDEVKKMLLFFRKHKMIPVT</sequence>
<feature type="region of interest" description="Disordered" evidence="1">
    <location>
        <begin position="545"/>
        <end position="584"/>
    </location>
</feature>
<protein>
    <submittedName>
        <fullName evidence="2">Uncharacterized protein</fullName>
    </submittedName>
</protein>
<dbReference type="EMBL" id="GL379896">
    <property type="protein sequence ID" value="EGT32606.1"/>
    <property type="molecule type" value="Genomic_DNA"/>
</dbReference>
<dbReference type="AlphaFoldDB" id="G0NJJ2"/>
<organism evidence="3">
    <name type="scientific">Caenorhabditis brenneri</name>
    <name type="common">Nematode worm</name>
    <dbReference type="NCBI Taxonomy" id="135651"/>
    <lineage>
        <taxon>Eukaryota</taxon>
        <taxon>Metazoa</taxon>
        <taxon>Ecdysozoa</taxon>
        <taxon>Nematoda</taxon>
        <taxon>Chromadorea</taxon>
        <taxon>Rhabditida</taxon>
        <taxon>Rhabditina</taxon>
        <taxon>Rhabditomorpha</taxon>
        <taxon>Rhabditoidea</taxon>
        <taxon>Rhabditidae</taxon>
        <taxon>Peloderinae</taxon>
        <taxon>Caenorhabditis</taxon>
    </lineage>
</organism>
<dbReference type="OMA" id="HEWIRDV"/>
<keyword evidence="3" id="KW-1185">Reference proteome</keyword>
<dbReference type="HOGENOM" id="CLU_268985_0_0_1"/>
<feature type="compositionally biased region" description="Polar residues" evidence="1">
    <location>
        <begin position="573"/>
        <end position="582"/>
    </location>
</feature>
<evidence type="ECO:0000256" key="1">
    <source>
        <dbReference type="SAM" id="MobiDB-lite"/>
    </source>
</evidence>